<feature type="region of interest" description="Disordered" evidence="1">
    <location>
        <begin position="644"/>
        <end position="717"/>
    </location>
</feature>
<dbReference type="OrthoDB" id="3981072at2759"/>
<keyword evidence="4" id="KW-1185">Reference proteome</keyword>
<evidence type="ECO:0000256" key="1">
    <source>
        <dbReference type="SAM" id="MobiDB-lite"/>
    </source>
</evidence>
<accession>A0A8H2VEP8</accession>
<dbReference type="AlphaFoldDB" id="A0A8H2VEP8"/>
<dbReference type="GeneID" id="64856725"/>
<feature type="compositionally biased region" description="Polar residues" evidence="1">
    <location>
        <begin position="764"/>
        <end position="774"/>
    </location>
</feature>
<dbReference type="InterPro" id="IPR008984">
    <property type="entry name" value="SMAD_FHA_dom_sf"/>
</dbReference>
<dbReference type="EMBL" id="CAEFZW010000003">
    <property type="protein sequence ID" value="CAB4253754.1"/>
    <property type="molecule type" value="Genomic_DNA"/>
</dbReference>
<proteinExistence type="predicted"/>
<evidence type="ECO:0000259" key="2">
    <source>
        <dbReference type="PROSITE" id="PS50006"/>
    </source>
</evidence>
<dbReference type="SUPFAM" id="SSF49879">
    <property type="entry name" value="SMAD/FHA domain"/>
    <property type="match status" value="1"/>
</dbReference>
<feature type="compositionally biased region" description="Acidic residues" evidence="1">
    <location>
        <begin position="778"/>
        <end position="788"/>
    </location>
</feature>
<dbReference type="Proteomes" id="UP000644660">
    <property type="component" value="Unassembled WGS sequence"/>
</dbReference>
<sequence>MWILEYQNTLANGQILHVSRCIKQATNYSLGRSGKCSFPIKNDKSISRNHVSIVWEGTTLHITNTGKVTAINGKYQKEQESFSCVVTDDIPLQKKENTISKQINISLGISPIEIKLLWIPLRVLIPRNVDLQLLDSLDEYGVRCIEERSLDLNSINNINLVLSSDELIDCKYYRDLFAYTNGIYEVQLTALKSIETWMNVTTINFIEKWKDEMKFNILGIINNNDDNLKEIRKVIAKVTFIIIGETDEAKKIYLENSIKMLHGTSKLYKNINDLRESLAKESLSEKIIIICPTDTTELETLSSLKLNVTTTREFVQCLKNTTFETLISSFLHLKLALAPAENPKSQTTASTIIENDGKSSNIHPIDDLQRDNPAPTKRRRIARPKIKPLNSLSFFAGGGELSSDAPNTTILAGNETVLPSMIDAIHSNHTTSHTTKVDENISEEFVKNKTQIPIDHSTLPNIVQSDEEQLNIEANDVYFENNKKLPIDIEDKNIVIDIPKDTPMNVLNQNCSHSEKDTSSASVSLASKRTLMERPRTLVDVIQATKSKEVERLKTDIAEVRPEELTEGAINEFANLEIEENSSLVVRRDMSRPESTPGPWQGRKNFKKFIKVCPSSRNTNDSIKNNAFLITRSYIVTRPYDSISKKQLGPNIDDSFDEVRENNRGNNSSIDSTKQPIDSDTEQKPITERNAPESIVSQSKKIEDSDSEGESNSFSFSRANMASNGLFVTNEDEEDEIDDIEDIEPQVNSDKVTEHSTRVRTHVSSRVQNLASTHDNSDSDSDSDDSDDGPNFKFRRMV</sequence>
<dbReference type="CDD" id="cd00060">
    <property type="entry name" value="FHA"/>
    <property type="match status" value="1"/>
</dbReference>
<dbReference type="RefSeq" id="XP_041405599.1">
    <property type="nucleotide sequence ID" value="XM_041549665.1"/>
</dbReference>
<reference evidence="3 4" key="1">
    <citation type="submission" date="2020-05" db="EMBL/GenBank/DDBJ databases">
        <authorList>
            <person name="Casaregola S."/>
            <person name="Devillers H."/>
            <person name="Grondin C."/>
        </authorList>
    </citation>
    <scope>NUCLEOTIDE SEQUENCE [LARGE SCALE GENOMIC DNA]</scope>
    <source>
        <strain evidence="3 4">CLIB 1767</strain>
    </source>
</reference>
<feature type="compositionally biased region" description="Polar residues" evidence="1">
    <location>
        <begin position="664"/>
        <end position="678"/>
    </location>
</feature>
<feature type="domain" description="FHA" evidence="2">
    <location>
        <begin position="28"/>
        <end position="75"/>
    </location>
</feature>
<name>A0A8H2VEP8_9SACH</name>
<evidence type="ECO:0000313" key="3">
    <source>
        <dbReference type="EMBL" id="CAB4253754.1"/>
    </source>
</evidence>
<feature type="region of interest" description="Disordered" evidence="1">
    <location>
        <begin position="730"/>
        <end position="798"/>
    </location>
</feature>
<dbReference type="Pfam" id="PF00498">
    <property type="entry name" value="FHA"/>
    <property type="match status" value="1"/>
</dbReference>
<feature type="compositionally biased region" description="Acidic residues" evidence="1">
    <location>
        <begin position="730"/>
        <end position="744"/>
    </location>
</feature>
<feature type="region of interest" description="Disordered" evidence="1">
    <location>
        <begin position="344"/>
        <end position="376"/>
    </location>
</feature>
<protein>
    <submittedName>
        <fullName evidence="3">Similar to Saccharomyces cerevisiae YDR369C XRS2 Protein required for DNA repair</fullName>
    </submittedName>
</protein>
<feature type="compositionally biased region" description="Polar residues" evidence="1">
    <location>
        <begin position="344"/>
        <end position="362"/>
    </location>
</feature>
<dbReference type="InterPro" id="IPR000253">
    <property type="entry name" value="FHA_dom"/>
</dbReference>
<organism evidence="3 4">
    <name type="scientific">Maudiozyma barnettii</name>
    <dbReference type="NCBI Taxonomy" id="61262"/>
    <lineage>
        <taxon>Eukaryota</taxon>
        <taxon>Fungi</taxon>
        <taxon>Dikarya</taxon>
        <taxon>Ascomycota</taxon>
        <taxon>Saccharomycotina</taxon>
        <taxon>Saccharomycetes</taxon>
        <taxon>Saccharomycetales</taxon>
        <taxon>Saccharomycetaceae</taxon>
        <taxon>Maudiozyma</taxon>
    </lineage>
</organism>
<feature type="compositionally biased region" description="Basic and acidic residues" evidence="1">
    <location>
        <begin position="681"/>
        <end position="691"/>
    </location>
</feature>
<comment type="caution">
    <text evidence="3">The sequence shown here is derived from an EMBL/GenBank/DDBJ whole genome shotgun (WGS) entry which is preliminary data.</text>
</comment>
<evidence type="ECO:0000313" key="4">
    <source>
        <dbReference type="Proteomes" id="UP000644660"/>
    </source>
</evidence>
<dbReference type="Gene3D" id="2.60.200.20">
    <property type="match status" value="1"/>
</dbReference>
<dbReference type="PROSITE" id="PS50006">
    <property type="entry name" value="FHA_DOMAIN"/>
    <property type="match status" value="1"/>
</dbReference>
<gene>
    <name evidence="3" type="ORF">KABA2_03S04598</name>
</gene>